<evidence type="ECO:0000256" key="6">
    <source>
        <dbReference type="SAM" id="MobiDB-lite"/>
    </source>
</evidence>
<dbReference type="Pfam" id="PF00753">
    <property type="entry name" value="Lactamase_B"/>
    <property type="match status" value="1"/>
</dbReference>
<sequence length="764" mass="83928">MQIGWAMPAALAALAGVVLGHWAPPGLFESWALAMLMAVRRPKRVMMMAALGWTASCILLSTGAELPEGLSRQDLRLEGRVVSSEFADDITRLRFRVDRCRPLSSYLPSCDKLDLVKLSLYGDQRLRTGERWSLTTRLRPPGGFSNPHTFNYRAWLWREGIGATGYVRDEPMAERLASAPWSLRQAALAYLDEQELGDRTRRWLAALSLGAGERLADDDWKLLNGSGTTHLVVISGLHVGLIAAGMLMICRGIARLLMPEQWRLTVWPWWAAGLTAAGYAGLAGLEPPALRAMIMTIIGLWVASGRHAPGVWQAWWLALALVIIIDPLSAWRPGLWLSFLAVGLLIVVWQGRSRPRGVRGWLWALLRTQWLLAPLMAGAALLAFQRLAPVAPLVNLVAVPWVSSILVPLGLLGWLLAWAPPLAEVCWSGFELASQCLQTVLASAVTMIPAWTPPHWMIMPLSLSLMILSACWSLPGLHRTLRWGVSLVLLLFPLTLEAPTPAADEIQVRIQDVGQGLAIDLQTRSHRALYDLGPKFRSGFMPLESLWPPGRHFDRVIVSHGDMDHAGGLDAMKSHTVAQFMAPAGESLAVSTDACRRGDAWQWDGVRFRFLWPPADSSETLTSNDRSCVLLVASPRRRLLITGDVGHRVERQLLDSLEGPVDVLVAGHHGSKTSSGRRFLEALSPRHVVFSAGRDNPFGHPDDTIVRRFRQQGSCLWSTASDGALTLTMDGSRIRIVAERPPAGGVGSHCHQVESMPNSGLPVD</sequence>
<dbReference type="OrthoDB" id="9761531at2"/>
<dbReference type="NCBIfam" id="TIGR00360">
    <property type="entry name" value="ComEC_N-term"/>
    <property type="match status" value="1"/>
</dbReference>
<dbReference type="AlphaFoldDB" id="A0A1H2QPH5"/>
<gene>
    <name evidence="9" type="ORF">SAMN05443545_101131</name>
</gene>
<feature type="transmembrane region" description="Helical" evidence="7">
    <location>
        <begin position="331"/>
        <end position="349"/>
    </location>
</feature>
<dbReference type="InterPro" id="IPR036866">
    <property type="entry name" value="RibonucZ/Hydroxyglut_hydro"/>
</dbReference>
<evidence type="ECO:0000256" key="5">
    <source>
        <dbReference type="ARBA" id="ARBA00023136"/>
    </source>
</evidence>
<dbReference type="GO" id="GO:0030420">
    <property type="term" value="P:establishment of competence for transformation"/>
    <property type="evidence" value="ECO:0007669"/>
    <property type="project" value="InterPro"/>
</dbReference>
<dbReference type="InterPro" id="IPR001279">
    <property type="entry name" value="Metallo-B-lactamas"/>
</dbReference>
<evidence type="ECO:0000313" key="9">
    <source>
        <dbReference type="EMBL" id="SDW09097.1"/>
    </source>
</evidence>
<feature type="domain" description="Metallo-beta-lactamase" evidence="8">
    <location>
        <begin position="515"/>
        <end position="694"/>
    </location>
</feature>
<accession>A0A1H2QPH5</accession>
<evidence type="ECO:0000256" key="1">
    <source>
        <dbReference type="ARBA" id="ARBA00004651"/>
    </source>
</evidence>
<evidence type="ECO:0000256" key="4">
    <source>
        <dbReference type="ARBA" id="ARBA00022989"/>
    </source>
</evidence>
<dbReference type="EMBL" id="FNNI01000001">
    <property type="protein sequence ID" value="SDW09097.1"/>
    <property type="molecule type" value="Genomic_DNA"/>
</dbReference>
<dbReference type="PANTHER" id="PTHR30619">
    <property type="entry name" value="DNA INTERNALIZATION/COMPETENCE PROTEIN COMEC/REC2"/>
    <property type="match status" value="1"/>
</dbReference>
<comment type="subcellular location">
    <subcellularLocation>
        <location evidence="1">Cell membrane</location>
        <topology evidence="1">Multi-pass membrane protein</topology>
    </subcellularLocation>
</comment>
<feature type="transmembrane region" description="Helical" evidence="7">
    <location>
        <begin position="396"/>
        <end position="418"/>
    </location>
</feature>
<dbReference type="CDD" id="cd07731">
    <property type="entry name" value="ComA-like_MBL-fold"/>
    <property type="match status" value="1"/>
</dbReference>
<proteinExistence type="predicted"/>
<feature type="transmembrane region" description="Helical" evidence="7">
    <location>
        <begin position="231"/>
        <end position="254"/>
    </location>
</feature>
<dbReference type="Gene3D" id="3.60.15.10">
    <property type="entry name" value="Ribonuclease Z/Hydroxyacylglutathione hydrolase-like"/>
    <property type="match status" value="1"/>
</dbReference>
<dbReference type="SUPFAM" id="SSF56281">
    <property type="entry name" value="Metallo-hydrolase/oxidoreductase"/>
    <property type="match status" value="1"/>
</dbReference>
<dbReference type="STRING" id="574349.SAMN05443545_101131"/>
<keyword evidence="2" id="KW-1003">Cell membrane</keyword>
<keyword evidence="5 7" id="KW-0472">Membrane</keyword>
<evidence type="ECO:0000256" key="7">
    <source>
        <dbReference type="SAM" id="Phobius"/>
    </source>
</evidence>
<feature type="transmembrane region" description="Helical" evidence="7">
    <location>
        <begin position="430"/>
        <end position="451"/>
    </location>
</feature>
<dbReference type="GO" id="GO:0005886">
    <property type="term" value="C:plasma membrane"/>
    <property type="evidence" value="ECO:0007669"/>
    <property type="project" value="UniProtKB-SubCell"/>
</dbReference>
<feature type="transmembrane region" description="Helical" evidence="7">
    <location>
        <begin position="266"/>
        <end position="285"/>
    </location>
</feature>
<evidence type="ECO:0000256" key="3">
    <source>
        <dbReference type="ARBA" id="ARBA00022692"/>
    </source>
</evidence>
<dbReference type="InterPro" id="IPR035681">
    <property type="entry name" value="ComA-like_MBL"/>
</dbReference>
<dbReference type="InterPro" id="IPR025405">
    <property type="entry name" value="DUF4131"/>
</dbReference>
<dbReference type="Proteomes" id="UP000198500">
    <property type="component" value="Unassembled WGS sequence"/>
</dbReference>
<feature type="region of interest" description="Disordered" evidence="6">
    <location>
        <begin position="742"/>
        <end position="764"/>
    </location>
</feature>
<dbReference type="Pfam" id="PF13567">
    <property type="entry name" value="DUF4131"/>
    <property type="match status" value="1"/>
</dbReference>
<protein>
    <submittedName>
        <fullName evidence="9">Competence protein ComEC</fullName>
    </submittedName>
</protein>
<name>A0A1H2QPH5_9GAMM</name>
<dbReference type="NCBIfam" id="TIGR00361">
    <property type="entry name" value="ComEC_Rec2"/>
    <property type="match status" value="1"/>
</dbReference>
<evidence type="ECO:0000256" key="2">
    <source>
        <dbReference type="ARBA" id="ARBA00022475"/>
    </source>
</evidence>
<keyword evidence="3 7" id="KW-0812">Transmembrane</keyword>
<dbReference type="InterPro" id="IPR004477">
    <property type="entry name" value="ComEC_N"/>
</dbReference>
<dbReference type="Pfam" id="PF03772">
    <property type="entry name" value="Competence"/>
    <property type="match status" value="1"/>
</dbReference>
<dbReference type="PANTHER" id="PTHR30619:SF1">
    <property type="entry name" value="RECOMBINATION PROTEIN 2"/>
    <property type="match status" value="1"/>
</dbReference>
<dbReference type="RefSeq" id="WP_092568060.1">
    <property type="nucleotide sequence ID" value="NZ_BMXH01000001.1"/>
</dbReference>
<dbReference type="InterPro" id="IPR052159">
    <property type="entry name" value="Competence_DNA_uptake"/>
</dbReference>
<feature type="transmembrane region" description="Helical" evidence="7">
    <location>
        <begin position="297"/>
        <end position="325"/>
    </location>
</feature>
<feature type="transmembrane region" description="Helical" evidence="7">
    <location>
        <begin position="44"/>
        <end position="66"/>
    </location>
</feature>
<feature type="transmembrane region" description="Helical" evidence="7">
    <location>
        <begin position="361"/>
        <end position="384"/>
    </location>
</feature>
<evidence type="ECO:0000313" key="10">
    <source>
        <dbReference type="Proteomes" id="UP000198500"/>
    </source>
</evidence>
<dbReference type="InterPro" id="IPR004797">
    <property type="entry name" value="Competence_ComEC/Rec2"/>
</dbReference>
<dbReference type="SMART" id="SM00849">
    <property type="entry name" value="Lactamase_B"/>
    <property type="match status" value="1"/>
</dbReference>
<organism evidence="9 10">
    <name type="scientific">Aidingimonas halophila</name>
    <dbReference type="NCBI Taxonomy" id="574349"/>
    <lineage>
        <taxon>Bacteria</taxon>
        <taxon>Pseudomonadati</taxon>
        <taxon>Pseudomonadota</taxon>
        <taxon>Gammaproteobacteria</taxon>
        <taxon>Oceanospirillales</taxon>
        <taxon>Halomonadaceae</taxon>
        <taxon>Aidingimonas</taxon>
    </lineage>
</organism>
<keyword evidence="4 7" id="KW-1133">Transmembrane helix</keyword>
<reference evidence="9 10" key="1">
    <citation type="submission" date="2016-10" db="EMBL/GenBank/DDBJ databases">
        <authorList>
            <person name="de Groot N.N."/>
        </authorList>
    </citation>
    <scope>NUCLEOTIDE SEQUENCE [LARGE SCALE GENOMIC DNA]</scope>
    <source>
        <strain evidence="9 10">DSM 19219</strain>
    </source>
</reference>
<keyword evidence="10" id="KW-1185">Reference proteome</keyword>
<evidence type="ECO:0000259" key="8">
    <source>
        <dbReference type="SMART" id="SM00849"/>
    </source>
</evidence>